<dbReference type="EMBL" id="CM045769">
    <property type="protein sequence ID" value="KAI7995558.1"/>
    <property type="molecule type" value="Genomic_DNA"/>
</dbReference>
<sequence length="327" mass="36413">MATRGKFARVCIEMDLNRPLRPRFLLGKKSYAIEYESIHPFCFHCGRVDHCKELCRHKTTARTPHVAFTPNTLLTGDGLAVTDTPQPAPLSINGNLQHLEQGETHFGPWMMVTRRNRRPTSYRKPQTTGPQPNPNRFAKLDNIKAQSNKMAYVNKASSSSTPLSHTGPQIPIDPQHINATIKIISHSIGPAHSQENPSSHAPTVSHVQSLVGLTTKNTTDNSHMETSPTLIFEKPSLKESLSVSPEIPIEEPKVDCSPSPSRNPLNSHHNNSLRVEKSRARKPPNLSNRHGERRSNPIDSIHSQDGKRSTRPVDRARIRSHSSGDII</sequence>
<reference evidence="1 2" key="1">
    <citation type="journal article" date="2022" name="Plant J.">
        <title>Chromosome-level genome of Camellia lanceoleosa provides a valuable resource for understanding genome evolution and self-incompatibility.</title>
        <authorList>
            <person name="Gong W."/>
            <person name="Xiao S."/>
            <person name="Wang L."/>
            <person name="Liao Z."/>
            <person name="Chang Y."/>
            <person name="Mo W."/>
            <person name="Hu G."/>
            <person name="Li W."/>
            <person name="Zhao G."/>
            <person name="Zhu H."/>
            <person name="Hu X."/>
            <person name="Ji K."/>
            <person name="Xiang X."/>
            <person name="Song Q."/>
            <person name="Yuan D."/>
            <person name="Jin S."/>
            <person name="Zhang L."/>
        </authorList>
    </citation>
    <scope>NUCLEOTIDE SEQUENCE [LARGE SCALE GENOMIC DNA]</scope>
    <source>
        <strain evidence="1">SQ_2022a</strain>
    </source>
</reference>
<organism evidence="1 2">
    <name type="scientific">Camellia lanceoleosa</name>
    <dbReference type="NCBI Taxonomy" id="1840588"/>
    <lineage>
        <taxon>Eukaryota</taxon>
        <taxon>Viridiplantae</taxon>
        <taxon>Streptophyta</taxon>
        <taxon>Embryophyta</taxon>
        <taxon>Tracheophyta</taxon>
        <taxon>Spermatophyta</taxon>
        <taxon>Magnoliopsida</taxon>
        <taxon>eudicotyledons</taxon>
        <taxon>Gunneridae</taxon>
        <taxon>Pentapetalae</taxon>
        <taxon>asterids</taxon>
        <taxon>Ericales</taxon>
        <taxon>Theaceae</taxon>
        <taxon>Camellia</taxon>
    </lineage>
</organism>
<gene>
    <name evidence="1" type="ORF">LOK49_LG11G02102</name>
</gene>
<dbReference type="Proteomes" id="UP001060215">
    <property type="component" value="Chromosome 12"/>
</dbReference>
<evidence type="ECO:0000313" key="2">
    <source>
        <dbReference type="Proteomes" id="UP001060215"/>
    </source>
</evidence>
<keyword evidence="2" id="KW-1185">Reference proteome</keyword>
<evidence type="ECO:0000313" key="1">
    <source>
        <dbReference type="EMBL" id="KAI7995558.1"/>
    </source>
</evidence>
<comment type="caution">
    <text evidence="1">The sequence shown here is derived from an EMBL/GenBank/DDBJ whole genome shotgun (WGS) entry which is preliminary data.</text>
</comment>
<accession>A0ACC0G4X7</accession>
<proteinExistence type="predicted"/>
<protein>
    <submittedName>
        <fullName evidence="1">Uncharacterized protein</fullName>
    </submittedName>
</protein>
<name>A0ACC0G4X7_9ERIC</name>